<evidence type="ECO:0000256" key="2">
    <source>
        <dbReference type="SAM" id="Coils"/>
    </source>
</evidence>
<feature type="coiled-coil region" evidence="2">
    <location>
        <begin position="301"/>
        <end position="339"/>
    </location>
</feature>
<dbReference type="OMA" id="TWVSTKK"/>
<evidence type="ECO:0000313" key="5">
    <source>
        <dbReference type="Proteomes" id="UP000054937"/>
    </source>
</evidence>
<keyword evidence="1 2" id="KW-0175">Coiled coil</keyword>
<name>A0A0V0QXJ7_PSEPJ</name>
<dbReference type="AlphaFoldDB" id="A0A0V0QXJ7"/>
<dbReference type="EMBL" id="LDAU01000091">
    <property type="protein sequence ID" value="KRX06813.1"/>
    <property type="molecule type" value="Genomic_DNA"/>
</dbReference>
<feature type="domain" description="ODAD1 central coiled coil region" evidence="3">
    <location>
        <begin position="102"/>
        <end position="379"/>
    </location>
</feature>
<reference evidence="4 5" key="1">
    <citation type="journal article" date="2015" name="Sci. Rep.">
        <title>Genome of the facultative scuticociliatosis pathogen Pseudocohnilembus persalinus provides insight into its virulence through horizontal gene transfer.</title>
        <authorList>
            <person name="Xiong J."/>
            <person name="Wang G."/>
            <person name="Cheng J."/>
            <person name="Tian M."/>
            <person name="Pan X."/>
            <person name="Warren A."/>
            <person name="Jiang C."/>
            <person name="Yuan D."/>
            <person name="Miao W."/>
        </authorList>
    </citation>
    <scope>NUCLEOTIDE SEQUENCE [LARGE SCALE GENOMIC DNA]</scope>
    <source>
        <strain evidence="4">36N120E</strain>
    </source>
</reference>
<dbReference type="Proteomes" id="UP000054937">
    <property type="component" value="Unassembled WGS sequence"/>
</dbReference>
<dbReference type="InParanoid" id="A0A0V0QXJ7"/>
<dbReference type="Pfam" id="PF21773">
    <property type="entry name" value="ODAD1_CC"/>
    <property type="match status" value="1"/>
</dbReference>
<sequence length="533" mass="63482">MYPYYQGHVSNNISKISYNNSISKGPNQSQFGNSSILQENHSQTLQKEVDQYTRKLEHEKRKLYSIEETYEMTLKEYKQKKDELQNMKQKQNSLEQKQLLTKVKNLEHKTEKMVKQADTAHSENKAIQKQIDKLRKERTKYLNIQKNLSDDIVKTNQNTEEVIKKTQDLQEKQGELKQEITEIALENENEQTQYVQKFGDINEHLLEETKRWKTESSRLNTKKENFDENQNTEMILKRRLKQLINANKEKEKVIHQYKKNLQIIDDAFTTIKQGSGITDIDEITNTFIKSEEQNYSLYTYVDILSQDIDNLEESNKILLRQIKDQKEQNEIRKKMLEGTPLDEQQKQSYKEKINDKQSYIEKIRDSIHKIKPSLEKVLIELSQFGIQQNSESKLFEYKLGFDLNETNLEQYLADLENYINIFLDYRNSQETSLKKVHENLLIDQIPEKGEENKPKQFNVQLEDLQNNKDFVNFITQLKNKQIPEQNLQTSNNERFDHQKLEKQAKEYLNKFQKISHNNNNNHHHNTFAYQSAK</sequence>
<comment type="caution">
    <text evidence="4">The sequence shown here is derived from an EMBL/GenBank/DDBJ whole genome shotgun (WGS) entry which is preliminary data.</text>
</comment>
<organism evidence="4 5">
    <name type="scientific">Pseudocohnilembus persalinus</name>
    <name type="common">Ciliate</name>
    <dbReference type="NCBI Taxonomy" id="266149"/>
    <lineage>
        <taxon>Eukaryota</taxon>
        <taxon>Sar</taxon>
        <taxon>Alveolata</taxon>
        <taxon>Ciliophora</taxon>
        <taxon>Intramacronucleata</taxon>
        <taxon>Oligohymenophorea</taxon>
        <taxon>Scuticociliatia</taxon>
        <taxon>Philasterida</taxon>
        <taxon>Pseudocohnilembidae</taxon>
        <taxon>Pseudocohnilembus</taxon>
    </lineage>
</organism>
<accession>A0A0V0QXJ7</accession>
<dbReference type="PANTHER" id="PTHR21694:SF18">
    <property type="entry name" value="COILED-COIL DOMAIN-CONTAINING PROTEIN 63"/>
    <property type="match status" value="1"/>
</dbReference>
<evidence type="ECO:0000259" key="3">
    <source>
        <dbReference type="Pfam" id="PF21773"/>
    </source>
</evidence>
<dbReference type="PANTHER" id="PTHR21694">
    <property type="entry name" value="COILED-COIL DOMAIN-CONTAINING PROTEIN 63"/>
    <property type="match status" value="1"/>
</dbReference>
<evidence type="ECO:0000256" key="1">
    <source>
        <dbReference type="ARBA" id="ARBA00023054"/>
    </source>
</evidence>
<dbReference type="InterPro" id="IPR051876">
    <property type="entry name" value="ODA-DC/CCD"/>
</dbReference>
<feature type="coiled-coil region" evidence="2">
    <location>
        <begin position="42"/>
        <end position="144"/>
    </location>
</feature>
<keyword evidence="5" id="KW-1185">Reference proteome</keyword>
<dbReference type="InterPro" id="IPR049258">
    <property type="entry name" value="ODAD1_CC"/>
</dbReference>
<protein>
    <recommendedName>
        <fullName evidence="3">ODAD1 central coiled coil region domain-containing protein</fullName>
    </recommendedName>
</protein>
<gene>
    <name evidence="4" type="ORF">PPERSA_11458</name>
</gene>
<evidence type="ECO:0000313" key="4">
    <source>
        <dbReference type="EMBL" id="KRX06813.1"/>
    </source>
</evidence>
<proteinExistence type="predicted"/>
<dbReference type="OrthoDB" id="6766775at2759"/>